<dbReference type="PANTHER" id="PTHR43711">
    <property type="entry name" value="TWO-COMPONENT HISTIDINE KINASE"/>
    <property type="match status" value="1"/>
</dbReference>
<dbReference type="InterPro" id="IPR031621">
    <property type="entry name" value="HisKA_7TM"/>
</dbReference>
<dbReference type="InterPro" id="IPR003594">
    <property type="entry name" value="HATPase_dom"/>
</dbReference>
<dbReference type="Gene3D" id="1.10.287.130">
    <property type="match status" value="1"/>
</dbReference>
<dbReference type="PRINTS" id="PR00344">
    <property type="entry name" value="BCTRLSENSOR"/>
</dbReference>
<evidence type="ECO:0000256" key="4">
    <source>
        <dbReference type="ARBA" id="ARBA00022679"/>
    </source>
</evidence>
<dbReference type="RefSeq" id="WP_267646487.1">
    <property type="nucleotide sequence ID" value="NZ_JANHGR010000001.1"/>
</dbReference>
<dbReference type="InterPro" id="IPR004358">
    <property type="entry name" value="Sig_transdc_His_kin-like_C"/>
</dbReference>
<evidence type="ECO:0000256" key="2">
    <source>
        <dbReference type="ARBA" id="ARBA00012438"/>
    </source>
</evidence>
<keyword evidence="7" id="KW-0472">Membrane</keyword>
<keyword evidence="10" id="KW-1185">Reference proteome</keyword>
<protein>
    <recommendedName>
        <fullName evidence="2">histidine kinase</fullName>
        <ecNumber evidence="2">2.7.13.3</ecNumber>
    </recommendedName>
</protein>
<sequence length="553" mass="60792">MQLVFLAHVGVFALAAVGCLVSVPRALEIRHPRTRQGMVGLLLSVTLWAGGYVGYLLAPSDWLRAAFYTLGFVFAFVAVAAWFFFCAAYTGRPPERMPYRRLLVGAFLALTALKLFNPYHHLYFTTAWTVEPFPHLAINHGLLYWIVLGLSYAVTAVGFFMLVERFEQTGADSQPLLVLAVVTAVPAVATVIGEQVDWLLPLMYEPPGVAVFSIGTLFVYFRRFEAVQLTGERAEPSVFLDRDGLVRDYNRAAESLFPALAGSVGEPIESTVAPLASRVDDPGVVSVDDDGDGDRYFQIASTAFTSGGVTTGRLVTLTDVTERERYRRRLEEKTEQLEALNRVVRHDIRNDMAVINGWAGTLHEHVDEEGDEALERVLRKSEHVIELTETVRDFVESLSGEAVFEPEPTDLHRHLDTEVAATRETFPEATIRVDGDLPTVTVLASEMLSSVFRNLLENAVRHNDSDAPEVTVSAVDAGDTVRVRIADNGPGVPDEQKETVFGKGEKGLDSPGSGIGLYLVHTLTEGFGGRVWIEDNEPRGAVFVVELPKADDA</sequence>
<evidence type="ECO:0000313" key="9">
    <source>
        <dbReference type="EMBL" id="MFD1567072.1"/>
    </source>
</evidence>
<dbReference type="AlphaFoldDB" id="A0ABD6BPP9"/>
<gene>
    <name evidence="9" type="ORF">ACFSAU_06175</name>
</gene>
<feature type="domain" description="Histidine kinase" evidence="8">
    <location>
        <begin position="343"/>
        <end position="551"/>
    </location>
</feature>
<dbReference type="GO" id="GO:0000160">
    <property type="term" value="P:phosphorelay signal transduction system"/>
    <property type="evidence" value="ECO:0007669"/>
    <property type="project" value="UniProtKB-KW"/>
</dbReference>
<name>A0ABD6BPP9_9EURY</name>
<keyword evidence="3" id="KW-0597">Phosphoprotein</keyword>
<comment type="catalytic activity">
    <reaction evidence="1">
        <text>ATP + protein L-histidine = ADP + protein N-phospho-L-histidine.</text>
        <dbReference type="EC" id="2.7.13.3"/>
    </reaction>
</comment>
<dbReference type="InterPro" id="IPR003661">
    <property type="entry name" value="HisK_dim/P_dom"/>
</dbReference>
<keyword evidence="9" id="KW-0547">Nucleotide-binding</keyword>
<proteinExistence type="predicted"/>
<accession>A0ABD6BPP9</accession>
<reference evidence="9 10" key="1">
    <citation type="journal article" date="2019" name="Int. J. Syst. Evol. Microbiol.">
        <title>The Global Catalogue of Microorganisms (GCM) 10K type strain sequencing project: providing services to taxonomists for standard genome sequencing and annotation.</title>
        <authorList>
            <consortium name="The Broad Institute Genomics Platform"/>
            <consortium name="The Broad Institute Genome Sequencing Center for Infectious Disease"/>
            <person name="Wu L."/>
            <person name="Ma J."/>
        </authorList>
    </citation>
    <scope>NUCLEOTIDE SEQUENCE [LARGE SCALE GENOMIC DNA]</scope>
    <source>
        <strain evidence="9 10">CGMCC 1.12859</strain>
    </source>
</reference>
<dbReference type="SMART" id="SM00387">
    <property type="entry name" value="HATPase_c"/>
    <property type="match status" value="1"/>
</dbReference>
<dbReference type="Gene3D" id="3.30.565.10">
    <property type="entry name" value="Histidine kinase-like ATPase, C-terminal domain"/>
    <property type="match status" value="1"/>
</dbReference>
<dbReference type="InterPro" id="IPR005467">
    <property type="entry name" value="His_kinase_dom"/>
</dbReference>
<evidence type="ECO:0000256" key="3">
    <source>
        <dbReference type="ARBA" id="ARBA00022553"/>
    </source>
</evidence>
<feature type="transmembrane region" description="Helical" evidence="7">
    <location>
        <begin position="175"/>
        <end position="192"/>
    </location>
</feature>
<keyword evidence="9" id="KW-0067">ATP-binding</keyword>
<evidence type="ECO:0000256" key="1">
    <source>
        <dbReference type="ARBA" id="ARBA00000085"/>
    </source>
</evidence>
<dbReference type="EMBL" id="JBHUCZ010000002">
    <property type="protein sequence ID" value="MFD1567072.1"/>
    <property type="molecule type" value="Genomic_DNA"/>
</dbReference>
<dbReference type="Pfam" id="PF16927">
    <property type="entry name" value="HisKA_7TM"/>
    <property type="match status" value="1"/>
</dbReference>
<evidence type="ECO:0000259" key="8">
    <source>
        <dbReference type="PROSITE" id="PS50109"/>
    </source>
</evidence>
<evidence type="ECO:0000256" key="6">
    <source>
        <dbReference type="ARBA" id="ARBA00023012"/>
    </source>
</evidence>
<dbReference type="SMART" id="SM00388">
    <property type="entry name" value="HisKA"/>
    <property type="match status" value="1"/>
</dbReference>
<keyword evidence="7" id="KW-1133">Transmembrane helix</keyword>
<dbReference type="SUPFAM" id="SSF55874">
    <property type="entry name" value="ATPase domain of HSP90 chaperone/DNA topoisomerase II/histidine kinase"/>
    <property type="match status" value="1"/>
</dbReference>
<feature type="transmembrane region" description="Helical" evidence="7">
    <location>
        <begin position="6"/>
        <end position="27"/>
    </location>
</feature>
<dbReference type="PANTHER" id="PTHR43711:SF1">
    <property type="entry name" value="HISTIDINE KINASE 1"/>
    <property type="match status" value="1"/>
</dbReference>
<dbReference type="GO" id="GO:0005524">
    <property type="term" value="F:ATP binding"/>
    <property type="evidence" value="ECO:0007669"/>
    <property type="project" value="UniProtKB-KW"/>
</dbReference>
<dbReference type="InterPro" id="IPR050736">
    <property type="entry name" value="Sensor_HK_Regulatory"/>
</dbReference>
<keyword evidence="4" id="KW-0808">Transferase</keyword>
<keyword evidence="5" id="KW-0418">Kinase</keyword>
<keyword evidence="7" id="KW-0812">Transmembrane</keyword>
<dbReference type="GO" id="GO:0004673">
    <property type="term" value="F:protein histidine kinase activity"/>
    <property type="evidence" value="ECO:0007669"/>
    <property type="project" value="UniProtKB-EC"/>
</dbReference>
<dbReference type="InterPro" id="IPR036890">
    <property type="entry name" value="HATPase_C_sf"/>
</dbReference>
<dbReference type="PROSITE" id="PS50109">
    <property type="entry name" value="HIS_KIN"/>
    <property type="match status" value="1"/>
</dbReference>
<dbReference type="Pfam" id="PF02518">
    <property type="entry name" value="HATPase_c"/>
    <property type="match status" value="1"/>
</dbReference>
<feature type="transmembrane region" description="Helical" evidence="7">
    <location>
        <begin position="65"/>
        <end position="90"/>
    </location>
</feature>
<evidence type="ECO:0000256" key="5">
    <source>
        <dbReference type="ARBA" id="ARBA00022777"/>
    </source>
</evidence>
<dbReference type="Pfam" id="PF00512">
    <property type="entry name" value="HisKA"/>
    <property type="match status" value="1"/>
</dbReference>
<dbReference type="SUPFAM" id="SSF47384">
    <property type="entry name" value="Homodimeric domain of signal transducing histidine kinase"/>
    <property type="match status" value="1"/>
</dbReference>
<keyword evidence="6" id="KW-0902">Two-component regulatory system</keyword>
<feature type="transmembrane region" description="Helical" evidence="7">
    <location>
        <begin position="142"/>
        <end position="163"/>
    </location>
</feature>
<feature type="transmembrane region" description="Helical" evidence="7">
    <location>
        <begin position="102"/>
        <end position="122"/>
    </location>
</feature>
<feature type="transmembrane region" description="Helical" evidence="7">
    <location>
        <begin position="39"/>
        <end position="59"/>
    </location>
</feature>
<dbReference type="InterPro" id="IPR036097">
    <property type="entry name" value="HisK_dim/P_sf"/>
</dbReference>
<comment type="caution">
    <text evidence="9">The sequence shown here is derived from an EMBL/GenBank/DDBJ whole genome shotgun (WGS) entry which is preliminary data.</text>
</comment>
<evidence type="ECO:0000313" key="10">
    <source>
        <dbReference type="Proteomes" id="UP001597139"/>
    </source>
</evidence>
<dbReference type="Proteomes" id="UP001597139">
    <property type="component" value="Unassembled WGS sequence"/>
</dbReference>
<dbReference type="EC" id="2.7.13.3" evidence="2"/>
<organism evidence="9 10">
    <name type="scientific">Halolamina litorea</name>
    <dbReference type="NCBI Taxonomy" id="1515593"/>
    <lineage>
        <taxon>Archaea</taxon>
        <taxon>Methanobacteriati</taxon>
        <taxon>Methanobacteriota</taxon>
        <taxon>Stenosarchaea group</taxon>
        <taxon>Halobacteria</taxon>
        <taxon>Halobacteriales</taxon>
        <taxon>Haloferacaceae</taxon>
    </lineage>
</organism>
<evidence type="ECO:0000256" key="7">
    <source>
        <dbReference type="SAM" id="Phobius"/>
    </source>
</evidence>
<dbReference type="CDD" id="cd00082">
    <property type="entry name" value="HisKA"/>
    <property type="match status" value="1"/>
</dbReference>